<feature type="compositionally biased region" description="Low complexity" evidence="1">
    <location>
        <begin position="452"/>
        <end position="461"/>
    </location>
</feature>
<feature type="signal peptide" evidence="2">
    <location>
        <begin position="1"/>
        <end position="33"/>
    </location>
</feature>
<organism evidence="4 5">
    <name type="scientific">Ancylobacter amanitiformis</name>
    <dbReference type="NCBI Taxonomy" id="217069"/>
    <lineage>
        <taxon>Bacteria</taxon>
        <taxon>Pseudomonadati</taxon>
        <taxon>Pseudomonadota</taxon>
        <taxon>Alphaproteobacteria</taxon>
        <taxon>Hyphomicrobiales</taxon>
        <taxon>Xanthobacteraceae</taxon>
        <taxon>Ancylobacter</taxon>
    </lineage>
</organism>
<dbReference type="InterPro" id="IPR052354">
    <property type="entry name" value="Cell_Wall_Dynamics_Protein"/>
</dbReference>
<dbReference type="Gene3D" id="2.30.30.40">
    <property type="entry name" value="SH3 Domains"/>
    <property type="match status" value="6"/>
</dbReference>
<feature type="domain" description="SH3b" evidence="3">
    <location>
        <begin position="347"/>
        <end position="402"/>
    </location>
</feature>
<feature type="compositionally biased region" description="Low complexity" evidence="1">
    <location>
        <begin position="199"/>
        <end position="215"/>
    </location>
</feature>
<dbReference type="Pfam" id="PF08239">
    <property type="entry name" value="SH3_3"/>
    <property type="match status" value="3"/>
</dbReference>
<dbReference type="EMBL" id="JAUSVR010000001">
    <property type="protein sequence ID" value="MDQ0509325.1"/>
    <property type="molecule type" value="Genomic_DNA"/>
</dbReference>
<dbReference type="InterPro" id="IPR003646">
    <property type="entry name" value="SH3-like_bac-type"/>
</dbReference>
<dbReference type="PANTHER" id="PTHR34408">
    <property type="entry name" value="FAMILY PROTEIN, PUTATIVE-RELATED"/>
    <property type="match status" value="1"/>
</dbReference>
<feature type="domain" description="SH3b" evidence="3">
    <location>
        <begin position="33"/>
        <end position="90"/>
    </location>
</feature>
<feature type="region of interest" description="Disordered" evidence="1">
    <location>
        <begin position="417"/>
        <end position="461"/>
    </location>
</feature>
<name>A0ABU0LKY6_9HYPH</name>
<dbReference type="Proteomes" id="UP001235094">
    <property type="component" value="Unassembled WGS sequence"/>
</dbReference>
<evidence type="ECO:0000256" key="2">
    <source>
        <dbReference type="SAM" id="SignalP"/>
    </source>
</evidence>
<keyword evidence="5" id="KW-1185">Reference proteome</keyword>
<sequence>MRFTTSFARVSRFALAGTLAAGTIAVGTPAAFAAPATMARTAELRGGPGANYAMLGTLAAGTPIDVISCAGAWCRTQYGYVSAGAVLQGAPALPPSMAVRGVSGAATLGYAPGTAAAPVLAAGAGGASDNAAMAGPRTTIGTANVRSGPGTDYDITRTLPDATKVEVTGCANGWCQTSEGYISLYVLSRGAVAQVLPPQAQPPQALSPQTQPPTSAYGAPAIPANATVTRRATVRSGPGGRYGVLGTLPEGFPVSVVSCAGSWCQTQYGYVSARQIAQGAPGLGAPATAAASPARAITALPSTALVPASAVPAASGAAALGYAPGVAAGAAVTAGAGDAVDNAAMAGPRTTIGTANVRSGPGTDYDITRTLPDATKVEVTGCANGWCHTSEGYISLYVLSRGAVAQVLPPQALSLQAQPPQTVSPQTVSPQTLSPQTLSPQALAPQSLPNMSPGVAPGPAAASAATTASVKARSGPGVRFGVLGTLPAGLPVNIESCAGAWCRTQYGYVSVRHVAASATRDPPAPAIGTAPMAQATAAAPAGRAYAPGIGTASALPASRVSLSRAPVSRSTPGSMPVNSAIEAGTSSVTTTAANIRSGPGTGYAVIGTLAAGTTVDLVGCEGAWCETPYGYVNARLLAAGPAAGSAGAPAGTTRVVVRPASLAPAGYADASYVDPSTPYPAATQTPAYYVGYPDETVPGGTYPIYSAAGAPTLGGAVLATLAAPVVGVAAAVATVVDGWTGGWDSPATRPALHVSGGYDTPAPRYGYGWDSIWRASWGPGYWGPGLHGANRPSYWGTRPSYWGGRPSYWNMHPGYGDTPRFGDRAGNSYWSRGGEGALPQRASFTSGLGPRGQGPYAAGPWYDGRPVVWRP</sequence>
<feature type="domain" description="SH3b" evidence="3">
    <location>
        <begin position="583"/>
        <end position="640"/>
    </location>
</feature>
<feature type="domain" description="SH3b" evidence="3">
    <location>
        <begin position="135"/>
        <end position="190"/>
    </location>
</feature>
<feature type="chain" id="PRO_5045330770" evidence="2">
    <location>
        <begin position="34"/>
        <end position="871"/>
    </location>
</feature>
<feature type="domain" description="SH3b" evidence="3">
    <location>
        <begin position="223"/>
        <end position="280"/>
    </location>
</feature>
<dbReference type="SMART" id="SM00287">
    <property type="entry name" value="SH3b"/>
    <property type="match status" value="6"/>
</dbReference>
<dbReference type="RefSeq" id="WP_306888014.1">
    <property type="nucleotide sequence ID" value="NZ_JAUSVR010000001.1"/>
</dbReference>
<evidence type="ECO:0000313" key="4">
    <source>
        <dbReference type="EMBL" id="MDQ0509325.1"/>
    </source>
</evidence>
<feature type="domain" description="SH3b" evidence="3">
    <location>
        <begin position="465"/>
        <end position="517"/>
    </location>
</feature>
<evidence type="ECO:0000256" key="1">
    <source>
        <dbReference type="SAM" id="MobiDB-lite"/>
    </source>
</evidence>
<protein>
    <submittedName>
        <fullName evidence="4">Uncharacterized protein YraI</fullName>
    </submittedName>
</protein>
<feature type="compositionally biased region" description="Polar residues" evidence="1">
    <location>
        <begin position="423"/>
        <end position="440"/>
    </location>
</feature>
<evidence type="ECO:0000313" key="5">
    <source>
        <dbReference type="Proteomes" id="UP001235094"/>
    </source>
</evidence>
<proteinExistence type="predicted"/>
<comment type="caution">
    <text evidence="4">The sequence shown here is derived from an EMBL/GenBank/DDBJ whole genome shotgun (WGS) entry which is preliminary data.</text>
</comment>
<keyword evidence="2" id="KW-0732">Signal</keyword>
<accession>A0ABU0LKY6</accession>
<evidence type="ECO:0000259" key="3">
    <source>
        <dbReference type="SMART" id="SM00287"/>
    </source>
</evidence>
<reference evidence="4 5" key="1">
    <citation type="submission" date="2023-07" db="EMBL/GenBank/DDBJ databases">
        <title>Genomic Encyclopedia of Type Strains, Phase IV (KMG-IV): sequencing the most valuable type-strain genomes for metagenomic binning, comparative biology and taxonomic classification.</title>
        <authorList>
            <person name="Goeker M."/>
        </authorList>
    </citation>
    <scope>NUCLEOTIDE SEQUENCE [LARGE SCALE GENOMIC DNA]</scope>
    <source>
        <strain evidence="4 5">DSM 15561</strain>
    </source>
</reference>
<dbReference type="PANTHER" id="PTHR34408:SF1">
    <property type="entry name" value="GLYCOSYL HYDROLASE FAMILY 19 DOMAIN-CONTAINING PROTEIN HI_1415"/>
    <property type="match status" value="1"/>
</dbReference>
<feature type="region of interest" description="Disordered" evidence="1">
    <location>
        <begin position="199"/>
        <end position="221"/>
    </location>
</feature>
<gene>
    <name evidence="4" type="ORF">QOZ99_000202</name>
</gene>